<evidence type="ECO:0000256" key="5">
    <source>
        <dbReference type="ARBA" id="ARBA00023128"/>
    </source>
</evidence>
<evidence type="ECO:0000256" key="4">
    <source>
        <dbReference type="ARBA" id="ARBA00022840"/>
    </source>
</evidence>
<dbReference type="GO" id="GO:0140567">
    <property type="term" value="F:membrane protein dislocase activity"/>
    <property type="evidence" value="ECO:0007669"/>
    <property type="project" value="UniProtKB-ARBA"/>
</dbReference>
<comment type="subcellular location">
    <subcellularLocation>
        <location evidence="1">Mitochondrion outer membrane</location>
        <topology evidence="1">Single-pass membrane protein</topology>
    </subcellularLocation>
</comment>
<dbReference type="AlphaFoldDB" id="A0A166CRR1"/>
<keyword evidence="10" id="KW-1185">Reference proteome</keyword>
<keyword evidence="4 6" id="KW-0067">ATP-binding</keyword>
<evidence type="ECO:0000313" key="9">
    <source>
        <dbReference type="EMBL" id="KZP13936.1"/>
    </source>
</evidence>
<dbReference type="Pfam" id="PF17862">
    <property type="entry name" value="AAA_lid_3"/>
    <property type="match status" value="1"/>
</dbReference>
<name>A0A166CRR1_9AGAM</name>
<accession>A0A166CRR1</accession>
<keyword evidence="3" id="KW-1000">Mitochondrion outer membrane</keyword>
<dbReference type="PROSITE" id="PS00674">
    <property type="entry name" value="AAA"/>
    <property type="match status" value="1"/>
</dbReference>
<dbReference type="PANTHER" id="PTHR45644">
    <property type="entry name" value="AAA ATPASE, PUTATIVE (AFU_ORTHOLOGUE AFUA_2G12920)-RELATED-RELATED"/>
    <property type="match status" value="1"/>
</dbReference>
<sequence>MASANTKRAILDIALFVASQAALYYTIRWTMDAMSPSPKKEVQAKKSEALKRLGHKDLKLDEYEKTIANEVIHPDDITVKFSDIGGLDPIISSLRETVIYPLLYPNLFTSSSLIGAPKGVLLYGPPGCGKTMLARALAKESGATFINIAASVLTNKWYGESNKLVAGLFSLARKCQPSIIFIDEIDSFLRERAKDDHEVTGMMKAEFMTLWDGLLSATDRILVLGATNRPNDIDSAILRRMPKRFPVGLPDIEQRHKILSLMLQDTPLTPGFPLRLLAQRSVGLSGSDLRELCRNAAMIPVQEYVRKTSTNSEALARGQLEGFVLRPLSIADFFEGVGANELPPPSNGDHDDDPEVPATIPMDDRSRIDPVDE</sequence>
<dbReference type="InterPro" id="IPR003959">
    <property type="entry name" value="ATPase_AAA_core"/>
</dbReference>
<dbReference type="Gene3D" id="3.40.50.300">
    <property type="entry name" value="P-loop containing nucleotide triphosphate hydrolases"/>
    <property type="match status" value="1"/>
</dbReference>
<dbReference type="GO" id="GO:0140570">
    <property type="term" value="P:extraction of mislocalized protein from mitochondrial outer membrane"/>
    <property type="evidence" value="ECO:0007669"/>
    <property type="project" value="TreeGrafter"/>
</dbReference>
<dbReference type="InterPro" id="IPR041569">
    <property type="entry name" value="AAA_lid_3"/>
</dbReference>
<keyword evidence="3" id="KW-0472">Membrane</keyword>
<dbReference type="InterPro" id="IPR027417">
    <property type="entry name" value="P-loop_NTPase"/>
</dbReference>
<feature type="compositionally biased region" description="Basic and acidic residues" evidence="7">
    <location>
        <begin position="362"/>
        <end position="373"/>
    </location>
</feature>
<dbReference type="Gene3D" id="1.10.8.60">
    <property type="match status" value="1"/>
</dbReference>
<evidence type="ECO:0000256" key="6">
    <source>
        <dbReference type="RuleBase" id="RU003651"/>
    </source>
</evidence>
<keyword evidence="5" id="KW-0496">Mitochondrion</keyword>
<dbReference type="GO" id="GO:0005524">
    <property type="term" value="F:ATP binding"/>
    <property type="evidence" value="ECO:0007669"/>
    <property type="project" value="UniProtKB-KW"/>
</dbReference>
<dbReference type="PANTHER" id="PTHR45644:SF3">
    <property type="entry name" value="FI08533P-RELATED"/>
    <property type="match status" value="1"/>
</dbReference>
<dbReference type="InterPro" id="IPR051701">
    <property type="entry name" value="Mito_OM_Translocase_MSP1"/>
</dbReference>
<dbReference type="FunFam" id="3.40.50.300:FF:000538">
    <property type="entry name" value="ATPase family AAA domain-containing protein 1"/>
    <property type="match status" value="1"/>
</dbReference>
<feature type="domain" description="AAA+ ATPase" evidence="8">
    <location>
        <begin position="116"/>
        <end position="251"/>
    </location>
</feature>
<reference evidence="9 10" key="1">
    <citation type="journal article" date="2016" name="Mol. Biol. Evol.">
        <title>Comparative Genomics of Early-Diverging Mushroom-Forming Fungi Provides Insights into the Origins of Lignocellulose Decay Capabilities.</title>
        <authorList>
            <person name="Nagy L.G."/>
            <person name="Riley R."/>
            <person name="Tritt A."/>
            <person name="Adam C."/>
            <person name="Daum C."/>
            <person name="Floudas D."/>
            <person name="Sun H."/>
            <person name="Yadav J.S."/>
            <person name="Pangilinan J."/>
            <person name="Larsson K.H."/>
            <person name="Matsuura K."/>
            <person name="Barry K."/>
            <person name="Labutti K."/>
            <person name="Kuo R."/>
            <person name="Ohm R.A."/>
            <person name="Bhattacharya S.S."/>
            <person name="Shirouzu T."/>
            <person name="Yoshinaga Y."/>
            <person name="Martin F.M."/>
            <person name="Grigoriev I.V."/>
            <person name="Hibbett D.S."/>
        </authorList>
    </citation>
    <scope>NUCLEOTIDE SEQUENCE [LARGE SCALE GENOMIC DNA]</scope>
    <source>
        <strain evidence="9 10">CBS 109695</strain>
    </source>
</reference>
<dbReference type="InterPro" id="IPR003960">
    <property type="entry name" value="ATPase_AAA_CS"/>
</dbReference>
<dbReference type="GO" id="GO:0016887">
    <property type="term" value="F:ATP hydrolysis activity"/>
    <property type="evidence" value="ECO:0007669"/>
    <property type="project" value="InterPro"/>
</dbReference>
<evidence type="ECO:0000259" key="8">
    <source>
        <dbReference type="SMART" id="SM00382"/>
    </source>
</evidence>
<protein>
    <submittedName>
        <fullName evidence="9">ATPase</fullName>
    </submittedName>
</protein>
<dbReference type="InterPro" id="IPR003593">
    <property type="entry name" value="AAA+_ATPase"/>
</dbReference>
<dbReference type="EMBL" id="KV417625">
    <property type="protein sequence ID" value="KZP13936.1"/>
    <property type="molecule type" value="Genomic_DNA"/>
</dbReference>
<evidence type="ECO:0000256" key="2">
    <source>
        <dbReference type="ARBA" id="ARBA00022741"/>
    </source>
</evidence>
<dbReference type="Pfam" id="PF00004">
    <property type="entry name" value="AAA"/>
    <property type="match status" value="1"/>
</dbReference>
<evidence type="ECO:0000256" key="1">
    <source>
        <dbReference type="ARBA" id="ARBA00004572"/>
    </source>
</evidence>
<comment type="similarity">
    <text evidence="6">Belongs to the AAA ATPase family.</text>
</comment>
<dbReference type="SMART" id="SM00382">
    <property type="entry name" value="AAA"/>
    <property type="match status" value="1"/>
</dbReference>
<dbReference type="SUPFAM" id="SSF52540">
    <property type="entry name" value="P-loop containing nucleoside triphosphate hydrolases"/>
    <property type="match status" value="1"/>
</dbReference>
<dbReference type="Proteomes" id="UP000076532">
    <property type="component" value="Unassembled WGS sequence"/>
</dbReference>
<dbReference type="GO" id="GO:0005741">
    <property type="term" value="C:mitochondrial outer membrane"/>
    <property type="evidence" value="ECO:0007669"/>
    <property type="project" value="UniProtKB-SubCell"/>
</dbReference>
<evidence type="ECO:0000256" key="3">
    <source>
        <dbReference type="ARBA" id="ARBA00022787"/>
    </source>
</evidence>
<organism evidence="9 10">
    <name type="scientific">Athelia psychrophila</name>
    <dbReference type="NCBI Taxonomy" id="1759441"/>
    <lineage>
        <taxon>Eukaryota</taxon>
        <taxon>Fungi</taxon>
        <taxon>Dikarya</taxon>
        <taxon>Basidiomycota</taxon>
        <taxon>Agaricomycotina</taxon>
        <taxon>Agaricomycetes</taxon>
        <taxon>Agaricomycetidae</taxon>
        <taxon>Atheliales</taxon>
        <taxon>Atheliaceae</taxon>
        <taxon>Athelia</taxon>
    </lineage>
</organism>
<dbReference type="OrthoDB" id="10254455at2759"/>
<evidence type="ECO:0000256" key="7">
    <source>
        <dbReference type="SAM" id="MobiDB-lite"/>
    </source>
</evidence>
<dbReference type="STRING" id="436010.A0A166CRR1"/>
<feature type="region of interest" description="Disordered" evidence="7">
    <location>
        <begin position="336"/>
        <end position="373"/>
    </location>
</feature>
<gene>
    <name evidence="9" type="ORF">FIBSPDRAFT_912916</name>
</gene>
<evidence type="ECO:0000313" key="10">
    <source>
        <dbReference type="Proteomes" id="UP000076532"/>
    </source>
</evidence>
<keyword evidence="2 6" id="KW-0547">Nucleotide-binding</keyword>
<proteinExistence type="inferred from homology"/>